<dbReference type="InterPro" id="IPR036236">
    <property type="entry name" value="Znf_C2H2_sf"/>
</dbReference>
<keyword evidence="2" id="KW-0862">Zinc</keyword>
<dbReference type="EnsemblFungi" id="CEF85913">
    <property type="protein sequence ID" value="CEF85913"/>
    <property type="gene ID" value="FGRRES_16406"/>
</dbReference>
<feature type="region of interest" description="Disordered" evidence="7">
    <location>
        <begin position="1"/>
        <end position="21"/>
    </location>
</feature>
<evidence type="ECO:0000313" key="10">
    <source>
        <dbReference type="EMBL" id="CEF85913.1"/>
    </source>
</evidence>
<dbReference type="InterPro" id="IPR036864">
    <property type="entry name" value="Zn2-C6_fun-type_DNA-bd_sf"/>
</dbReference>
<dbReference type="InterPro" id="IPR007219">
    <property type="entry name" value="XnlR_reg_dom"/>
</dbReference>
<evidence type="ECO:0000259" key="8">
    <source>
        <dbReference type="PROSITE" id="PS50048"/>
    </source>
</evidence>
<protein>
    <submittedName>
        <fullName evidence="10">Chromosome 3, complete genome</fullName>
    </submittedName>
</protein>
<dbReference type="PANTHER" id="PTHR47660">
    <property type="entry name" value="TRANSCRIPTION FACTOR WITH C2H2 AND ZN(2)-CYS(6) DNA BINDING DOMAIN (EUROFUNG)-RELATED-RELATED"/>
    <property type="match status" value="1"/>
</dbReference>
<accession>A0A098DYE8</accession>
<dbReference type="SMART" id="SM00066">
    <property type="entry name" value="GAL4"/>
    <property type="match status" value="1"/>
</dbReference>
<evidence type="ECO:0000256" key="7">
    <source>
        <dbReference type="SAM" id="MobiDB-lite"/>
    </source>
</evidence>
<feature type="compositionally biased region" description="Polar residues" evidence="7">
    <location>
        <begin position="1"/>
        <end position="14"/>
    </location>
</feature>
<dbReference type="InterPro" id="IPR001138">
    <property type="entry name" value="Zn2Cys6_DnaBD"/>
</dbReference>
<dbReference type="PROSITE" id="PS00463">
    <property type="entry name" value="ZN2_CY6_FUNGAL_1"/>
    <property type="match status" value="1"/>
</dbReference>
<feature type="compositionally biased region" description="Low complexity" evidence="7">
    <location>
        <begin position="178"/>
        <end position="203"/>
    </location>
</feature>
<dbReference type="CDD" id="cd12148">
    <property type="entry name" value="fungal_TF_MHR"/>
    <property type="match status" value="1"/>
</dbReference>
<name>A0A098DYE8_GIBZE</name>
<dbReference type="PROSITE" id="PS50048">
    <property type="entry name" value="ZN2_CY6_FUNGAL_2"/>
    <property type="match status" value="1"/>
</dbReference>
<evidence type="ECO:0000256" key="6">
    <source>
        <dbReference type="PROSITE-ProRule" id="PRU00042"/>
    </source>
</evidence>
<dbReference type="Pfam" id="PF04082">
    <property type="entry name" value="Fungal_trans"/>
    <property type="match status" value="1"/>
</dbReference>
<keyword evidence="6" id="KW-0863">Zinc-finger</keyword>
<proteinExistence type="predicted"/>
<dbReference type="SUPFAM" id="SSF57667">
    <property type="entry name" value="beta-beta-alpha zinc fingers"/>
    <property type="match status" value="1"/>
</dbReference>
<evidence type="ECO:0000313" key="12">
    <source>
        <dbReference type="Proteomes" id="UP000070720"/>
    </source>
</evidence>
<keyword evidence="12" id="KW-1185">Reference proteome</keyword>
<reference evidence="10 12" key="3">
    <citation type="journal article" date="2015" name="BMC Genomics">
        <title>The completed genome sequence of the pathogenic ascomycete fungus Fusarium graminearum.</title>
        <authorList>
            <person name="King R."/>
            <person name="Urban M."/>
            <person name="Hammond-Kosack M.C."/>
            <person name="Hassani-Pak K."/>
            <person name="Hammond-Kosack K.E."/>
        </authorList>
    </citation>
    <scope>NUCLEOTIDE SEQUENCE [LARGE SCALE GENOMIC DNA]</scope>
    <source>
        <strain evidence="12">ATCC MYA-4620 / CBS 123657 / FGSC 9075 / NRRL 31084 / PH-1</strain>
        <strain evidence="10">PH-1</strain>
    </source>
</reference>
<keyword evidence="4" id="KW-0804">Transcription</keyword>
<dbReference type="PANTHER" id="PTHR47660:SF2">
    <property type="entry name" value="TRANSCRIPTION FACTOR WITH C2H2 AND ZN(2)-CYS(6) DNA BINDING DOMAIN (EUROFUNG)"/>
    <property type="match status" value="1"/>
</dbReference>
<dbReference type="VEuPathDB" id="FungiDB:FGRAMPH1_01G16173"/>
<dbReference type="EMBL" id="HG970334">
    <property type="protein sequence ID" value="CEF85913.1"/>
    <property type="molecule type" value="Genomic_DNA"/>
</dbReference>
<dbReference type="GO" id="GO:0003677">
    <property type="term" value="F:DNA binding"/>
    <property type="evidence" value="ECO:0007669"/>
    <property type="project" value="InterPro"/>
</dbReference>
<evidence type="ECO:0000259" key="9">
    <source>
        <dbReference type="PROSITE" id="PS50157"/>
    </source>
</evidence>
<reference evidence="11 12" key="1">
    <citation type="journal article" date="2007" name="Science">
        <title>The Fusarium graminearum genome reveals a link between localized polymorphism and pathogen specialization.</title>
        <authorList>
            <person name="Cuomo C.A."/>
            <person name="Gueldener U."/>
            <person name="Xu J.-R."/>
            <person name="Trail F."/>
            <person name="Turgeon B.G."/>
            <person name="Di Pietro A."/>
            <person name="Walton J.D."/>
            <person name="Ma L.-J."/>
            <person name="Baker S.E."/>
            <person name="Rep M."/>
            <person name="Adam G."/>
            <person name="Antoniw J."/>
            <person name="Baldwin T."/>
            <person name="Calvo S.E."/>
            <person name="Chang Y.-L."/>
            <person name="DeCaprio D."/>
            <person name="Gale L.R."/>
            <person name="Gnerre S."/>
            <person name="Goswami R.S."/>
            <person name="Hammond-Kosack K."/>
            <person name="Harris L.J."/>
            <person name="Hilburn K."/>
            <person name="Kennell J.C."/>
            <person name="Kroken S."/>
            <person name="Magnuson J.K."/>
            <person name="Mannhaupt G."/>
            <person name="Mauceli E.W."/>
            <person name="Mewes H.-W."/>
            <person name="Mitterbauer R."/>
            <person name="Muehlbauer G."/>
            <person name="Muensterkoetter M."/>
            <person name="Nelson D."/>
            <person name="O'Donnell K."/>
            <person name="Ouellet T."/>
            <person name="Qi W."/>
            <person name="Quesneville H."/>
            <person name="Roncero M.I.G."/>
            <person name="Seong K.-Y."/>
            <person name="Tetko I.V."/>
            <person name="Urban M."/>
            <person name="Waalwijk C."/>
            <person name="Ward T.J."/>
            <person name="Yao J."/>
            <person name="Birren B.W."/>
            <person name="Kistler H.C."/>
        </authorList>
    </citation>
    <scope>NUCLEOTIDE SEQUENCE [LARGE SCALE GENOMIC DNA]</scope>
    <source>
        <strain evidence="12">ATCC MYA-4620 / CBS 123657 / FGSC 9075 / NRRL 31084 / PH-1</strain>
        <strain evidence="11">PH-1 / ATCC MYA-4620 / FGSC 9075 / NRRL 31084</strain>
    </source>
</reference>
<evidence type="ECO:0000313" key="11">
    <source>
        <dbReference type="EnsemblFungi" id="CEF85913"/>
    </source>
</evidence>
<dbReference type="PROSITE" id="PS50157">
    <property type="entry name" value="ZINC_FINGER_C2H2_2"/>
    <property type="match status" value="1"/>
</dbReference>
<sequence>MQSRASATLNQGSNADVDIDSDSAINGVRDASLASLTCPECSQTFRRREHLSRHLDRHSGRRSYTCSVCKTAFSRRYSPIHFPRNAALRRLWLTQRSRDTLRRHIGTHGTAALEAWEQDNPRFSRHQLYRACQACARAKQRCDGRSPAPCTKCASKGRRCLYQPNPGNDETLVHTQPVTSDDTSVTLPSSSSSQPLQPLTPLPSWLEPDSSTWDALLTSTQFLLPFAHIPSLEAGTSPDFNFGYQQGSFGAEATQIETVEDVEALTELNNLTAEEQDVLIAENIPHVSPLTSATRKHMIQAIKEAGLPQNEAQGLDANFPCLRHLNTYMQLYFEHFHPQMPFLHVPTFQASPENWQLILSIVSLGSRYSLAPRHQDHFLLLQRVLQHMLKRDLRELTSVDLLISAQSHLLFQQSLWLSGEWAVTVELQFYRNILITLCRLLLSREGTLMHTHTSTEDANDAWLQWIQAEAKRRIVHFTYITECLYATFLMLPPLLSTTELQIPLPTANSYWSSNYEQWHLLPTPQPSSTLCPLLARVGLGHVAHDSLEQLTKSLILCSASIQQAAEGDFLRAMGLDSIGTTTRQPSLAMGMVTTISKNAFDALSHAGCSQALHETHPGSQNDFAFLSRVLTILSFTPLSLLFSYHKWQTTDVGQSNARSQLLNIIPQDVGRARHCLYYAAQTYQHFRTTKPATVLDVMGALVCVLYMVLYVDIIEKQGDSFAGLEGGDISRNMDIIRLGQVVDGHTLNDWLQVRSHKRLHVTGVGFLHTEGSILRLYKEGSRIMARGSSISRMAKSMSNLLESQARGYPLTDKTFGGL</sequence>
<feature type="domain" description="Zn(2)-C6 fungal-type" evidence="8">
    <location>
        <begin position="131"/>
        <end position="162"/>
    </location>
</feature>
<dbReference type="CDD" id="cd00067">
    <property type="entry name" value="GAL4"/>
    <property type="match status" value="1"/>
</dbReference>
<dbReference type="GO" id="GO:0008270">
    <property type="term" value="F:zinc ion binding"/>
    <property type="evidence" value="ECO:0007669"/>
    <property type="project" value="UniProtKB-KW"/>
</dbReference>
<dbReference type="SMART" id="SM00355">
    <property type="entry name" value="ZnF_C2H2"/>
    <property type="match status" value="1"/>
</dbReference>
<dbReference type="PROSITE" id="PS00028">
    <property type="entry name" value="ZINC_FINGER_C2H2_1"/>
    <property type="match status" value="1"/>
</dbReference>
<dbReference type="SUPFAM" id="SSF57701">
    <property type="entry name" value="Zn2/Cys6 DNA-binding domain"/>
    <property type="match status" value="1"/>
</dbReference>
<keyword evidence="3" id="KW-0805">Transcription regulation</keyword>
<organism evidence="10 12">
    <name type="scientific">Gibberella zeae (strain ATCC MYA-4620 / CBS 123657 / FGSC 9075 / NRRL 31084 / PH-1)</name>
    <name type="common">Wheat head blight fungus</name>
    <name type="synonym">Fusarium graminearum</name>
    <dbReference type="NCBI Taxonomy" id="229533"/>
    <lineage>
        <taxon>Eukaryota</taxon>
        <taxon>Fungi</taxon>
        <taxon>Dikarya</taxon>
        <taxon>Ascomycota</taxon>
        <taxon>Pezizomycotina</taxon>
        <taxon>Sordariomycetes</taxon>
        <taxon>Hypocreomycetidae</taxon>
        <taxon>Hypocreales</taxon>
        <taxon>Nectriaceae</taxon>
        <taxon>Fusarium</taxon>
    </lineage>
</organism>
<gene>
    <name evidence="10" type="ORF">FGRAMPH1_01T16173</name>
</gene>
<feature type="domain" description="C2H2-type" evidence="9">
    <location>
        <begin position="36"/>
        <end position="63"/>
    </location>
</feature>
<dbReference type="InterPro" id="IPR013087">
    <property type="entry name" value="Znf_C2H2_type"/>
</dbReference>
<keyword evidence="5" id="KW-0539">Nucleus</keyword>
<evidence type="ECO:0000256" key="3">
    <source>
        <dbReference type="ARBA" id="ARBA00023015"/>
    </source>
</evidence>
<dbReference type="Gene3D" id="4.10.240.10">
    <property type="entry name" value="Zn(2)-C6 fungal-type DNA-binding domain"/>
    <property type="match status" value="1"/>
</dbReference>
<dbReference type="GO" id="GO:0006351">
    <property type="term" value="P:DNA-templated transcription"/>
    <property type="evidence" value="ECO:0007669"/>
    <property type="project" value="InterPro"/>
</dbReference>
<feature type="region of interest" description="Disordered" evidence="7">
    <location>
        <begin position="165"/>
        <end position="203"/>
    </location>
</feature>
<evidence type="ECO:0000256" key="2">
    <source>
        <dbReference type="ARBA" id="ARBA00022833"/>
    </source>
</evidence>
<dbReference type="GO" id="GO:0000981">
    <property type="term" value="F:DNA-binding transcription factor activity, RNA polymerase II-specific"/>
    <property type="evidence" value="ECO:0007669"/>
    <property type="project" value="InterPro"/>
</dbReference>
<accession>A0A0E0SHK0</accession>
<reference evidence="11 12" key="2">
    <citation type="journal article" date="2010" name="Nature">
        <title>Comparative genomics reveals mobile pathogenicity chromosomes in Fusarium.</title>
        <authorList>
            <person name="Ma L.J."/>
            <person name="van der Does H.C."/>
            <person name="Borkovich K.A."/>
            <person name="Coleman J.J."/>
            <person name="Daboussi M.J."/>
            <person name="Di Pietro A."/>
            <person name="Dufresne M."/>
            <person name="Freitag M."/>
            <person name="Grabherr M."/>
            <person name="Henrissat B."/>
            <person name="Houterman P.M."/>
            <person name="Kang S."/>
            <person name="Shim W.B."/>
            <person name="Woloshuk C."/>
            <person name="Xie X."/>
            <person name="Xu J.R."/>
            <person name="Antoniw J."/>
            <person name="Baker S.E."/>
            <person name="Bluhm B.H."/>
            <person name="Breakspear A."/>
            <person name="Brown D.W."/>
            <person name="Butchko R.A."/>
            <person name="Chapman S."/>
            <person name="Coulson R."/>
            <person name="Coutinho P.M."/>
            <person name="Danchin E.G."/>
            <person name="Diener A."/>
            <person name="Gale L.R."/>
            <person name="Gardiner D.M."/>
            <person name="Goff S."/>
            <person name="Hammond-Kosack K.E."/>
            <person name="Hilburn K."/>
            <person name="Hua-Van A."/>
            <person name="Jonkers W."/>
            <person name="Kazan K."/>
            <person name="Kodira C.D."/>
            <person name="Koehrsen M."/>
            <person name="Kumar L."/>
            <person name="Lee Y.H."/>
            <person name="Li L."/>
            <person name="Manners J.M."/>
            <person name="Miranda-Saavedra D."/>
            <person name="Mukherjee M."/>
            <person name="Park G."/>
            <person name="Park J."/>
            <person name="Park S.Y."/>
            <person name="Proctor R.H."/>
            <person name="Regev A."/>
            <person name="Ruiz-Roldan M.C."/>
            <person name="Sain D."/>
            <person name="Sakthikumar S."/>
            <person name="Sykes S."/>
            <person name="Schwartz D.C."/>
            <person name="Turgeon B.G."/>
            <person name="Wapinski I."/>
            <person name="Yoder O."/>
            <person name="Young S."/>
            <person name="Zeng Q."/>
            <person name="Zhou S."/>
            <person name="Galagan J."/>
            <person name="Cuomo C.A."/>
            <person name="Kistler H.C."/>
            <person name="Rep M."/>
        </authorList>
    </citation>
    <scope>GENOME REANNOTATION</scope>
    <source>
        <strain evidence="12">ATCC MYA-4620 / CBS 123657 / FGSC 9075 / NRRL 31084 / PH-1</strain>
        <strain evidence="11">PH-1 / ATCC MYA-4620 / FGSC 9075 / NRRL 31084</strain>
    </source>
</reference>
<dbReference type="AlphaFoldDB" id="A0A098DYE8"/>
<dbReference type="Gene3D" id="3.30.160.60">
    <property type="entry name" value="Classic Zinc Finger"/>
    <property type="match status" value="1"/>
</dbReference>
<feature type="compositionally biased region" description="Polar residues" evidence="7">
    <location>
        <begin position="165"/>
        <end position="177"/>
    </location>
</feature>
<evidence type="ECO:0000256" key="1">
    <source>
        <dbReference type="ARBA" id="ARBA00022723"/>
    </source>
</evidence>
<keyword evidence="1" id="KW-0479">Metal-binding</keyword>
<dbReference type="Proteomes" id="UP000070720">
    <property type="component" value="Chromosome 3"/>
</dbReference>
<evidence type="ECO:0000256" key="5">
    <source>
        <dbReference type="ARBA" id="ARBA00023242"/>
    </source>
</evidence>
<evidence type="ECO:0000256" key="4">
    <source>
        <dbReference type="ARBA" id="ARBA00023163"/>
    </source>
</evidence>
<dbReference type="InParanoid" id="A0A098DYE8"/>
<reference evidence="11" key="4">
    <citation type="submission" date="2017-01" db="UniProtKB">
        <authorList>
            <consortium name="EnsemblFungi"/>
        </authorList>
    </citation>
    <scope>IDENTIFICATION</scope>
    <source>
        <strain evidence="11">PH-1 / ATCC MYA-4620 / FGSC 9075 / NRRL 31084</strain>
    </source>
</reference>